<sequence>MSEPITLYKLMVLYMLKKVKFPLSNGQMSEFFLDKEYTNYFTFQRVLNELLEANLIKVETIRNTSRYEMTKEGEEAFYFFGNKLSEAIVSDLDEFIKENKFKLRNETGIIADYYKSTNHDYIVHCEVREGKSKLLELNVAVPGEEQAVQMCNNWSNNSQVIYAYIMKTLM</sequence>
<accession>A0A9D1EGE3</accession>
<protein>
    <submittedName>
        <fullName evidence="1">DUF4364 family protein</fullName>
    </submittedName>
</protein>
<evidence type="ECO:0000313" key="2">
    <source>
        <dbReference type="Proteomes" id="UP000824201"/>
    </source>
</evidence>
<dbReference type="AlphaFoldDB" id="A0A9D1EGE3"/>
<dbReference type="Proteomes" id="UP000824201">
    <property type="component" value="Unassembled WGS sequence"/>
</dbReference>
<dbReference type="SUPFAM" id="SSF46785">
    <property type="entry name" value="Winged helix' DNA-binding domain"/>
    <property type="match status" value="1"/>
</dbReference>
<dbReference type="InterPro" id="IPR025374">
    <property type="entry name" value="DUF4364"/>
</dbReference>
<gene>
    <name evidence="1" type="ORF">IAC96_11500</name>
</gene>
<evidence type="ECO:0000313" key="1">
    <source>
        <dbReference type="EMBL" id="HIR89561.1"/>
    </source>
</evidence>
<dbReference type="InterPro" id="IPR036390">
    <property type="entry name" value="WH_DNA-bd_sf"/>
</dbReference>
<proteinExistence type="predicted"/>
<reference evidence="1" key="1">
    <citation type="submission" date="2020-10" db="EMBL/GenBank/DDBJ databases">
        <authorList>
            <person name="Gilroy R."/>
        </authorList>
    </citation>
    <scope>NUCLEOTIDE SEQUENCE</scope>
    <source>
        <strain evidence="1">ChiW13-3771</strain>
    </source>
</reference>
<dbReference type="Pfam" id="PF14277">
    <property type="entry name" value="DUF4364"/>
    <property type="match status" value="1"/>
</dbReference>
<name>A0A9D1EGE3_9FIRM</name>
<dbReference type="Gene3D" id="1.10.10.10">
    <property type="entry name" value="Winged helix-like DNA-binding domain superfamily/Winged helix DNA-binding domain"/>
    <property type="match status" value="1"/>
</dbReference>
<dbReference type="EMBL" id="DVHN01000153">
    <property type="protein sequence ID" value="HIR89561.1"/>
    <property type="molecule type" value="Genomic_DNA"/>
</dbReference>
<comment type="caution">
    <text evidence="1">The sequence shown here is derived from an EMBL/GenBank/DDBJ whole genome shotgun (WGS) entry which is preliminary data.</text>
</comment>
<reference evidence="1" key="2">
    <citation type="journal article" date="2021" name="PeerJ">
        <title>Extensive microbial diversity within the chicken gut microbiome revealed by metagenomics and culture.</title>
        <authorList>
            <person name="Gilroy R."/>
            <person name="Ravi A."/>
            <person name="Getino M."/>
            <person name="Pursley I."/>
            <person name="Horton D.L."/>
            <person name="Alikhan N.F."/>
            <person name="Baker D."/>
            <person name="Gharbi K."/>
            <person name="Hall N."/>
            <person name="Watson M."/>
            <person name="Adriaenssens E.M."/>
            <person name="Foster-Nyarko E."/>
            <person name="Jarju S."/>
            <person name="Secka A."/>
            <person name="Antonio M."/>
            <person name="Oren A."/>
            <person name="Chaudhuri R.R."/>
            <person name="La Ragione R."/>
            <person name="Hildebrand F."/>
            <person name="Pallen M.J."/>
        </authorList>
    </citation>
    <scope>NUCLEOTIDE SEQUENCE</scope>
    <source>
        <strain evidence="1">ChiW13-3771</strain>
    </source>
</reference>
<organism evidence="1 2">
    <name type="scientific">Candidatus Fimimorpha faecalis</name>
    <dbReference type="NCBI Taxonomy" id="2840824"/>
    <lineage>
        <taxon>Bacteria</taxon>
        <taxon>Bacillati</taxon>
        <taxon>Bacillota</taxon>
        <taxon>Clostridia</taxon>
        <taxon>Eubacteriales</taxon>
        <taxon>Candidatus Fimimorpha</taxon>
    </lineage>
</organism>
<dbReference type="InterPro" id="IPR036388">
    <property type="entry name" value="WH-like_DNA-bd_sf"/>
</dbReference>